<name>A7EZZ1_SCLS1</name>
<dbReference type="AlphaFoldDB" id="A7EZZ1"/>
<dbReference type="Proteomes" id="UP000001312">
    <property type="component" value="Unassembled WGS sequence"/>
</dbReference>
<dbReference type="OMA" id="QNDSITH"/>
<organism evidence="1 2">
    <name type="scientific">Sclerotinia sclerotiorum (strain ATCC 18683 / 1980 / Ss-1)</name>
    <name type="common">White mold</name>
    <name type="synonym">Whetzelinia sclerotiorum</name>
    <dbReference type="NCBI Taxonomy" id="665079"/>
    <lineage>
        <taxon>Eukaryota</taxon>
        <taxon>Fungi</taxon>
        <taxon>Dikarya</taxon>
        <taxon>Ascomycota</taxon>
        <taxon>Pezizomycotina</taxon>
        <taxon>Leotiomycetes</taxon>
        <taxon>Helotiales</taxon>
        <taxon>Sclerotiniaceae</taxon>
        <taxon>Sclerotinia</taxon>
    </lineage>
</organism>
<evidence type="ECO:0000313" key="1">
    <source>
        <dbReference type="EMBL" id="EDN95033.1"/>
    </source>
</evidence>
<proteinExistence type="predicted"/>
<dbReference type="GeneID" id="5484461"/>
<sequence>MFCKKCENRCVDTEKYCKLDSGSFDHPVLVLGVRDKSDGIYVTFAIISALGKEFPDFKTFLQKRACHLGDPDTLTPCSFGPKHLWKDEEKSYRLEYAVEPSGYTLKIEFFATFRPKKHQNDSITHHVYALRFTENSYNMFMEKLGLTKEKFVSTDDLKEKMGGATETIAELSESSPLFDFDKRDKRILTPAHPL</sequence>
<accession>A7EZZ1</accession>
<dbReference type="EMBL" id="CH476636">
    <property type="protein sequence ID" value="EDN95033.1"/>
    <property type="molecule type" value="Genomic_DNA"/>
</dbReference>
<dbReference type="KEGG" id="ssl:SS1G_10908"/>
<dbReference type="InParanoid" id="A7EZZ1"/>
<protein>
    <submittedName>
        <fullName evidence="1">Uncharacterized protein</fullName>
    </submittedName>
</protein>
<reference evidence="2" key="1">
    <citation type="journal article" date="2011" name="PLoS Genet.">
        <title>Genomic analysis of the necrotrophic fungal pathogens Sclerotinia sclerotiorum and Botrytis cinerea.</title>
        <authorList>
            <person name="Amselem J."/>
            <person name="Cuomo C.A."/>
            <person name="van Kan J.A."/>
            <person name="Viaud M."/>
            <person name="Benito E.P."/>
            <person name="Couloux A."/>
            <person name="Coutinho P.M."/>
            <person name="de Vries R.P."/>
            <person name="Dyer P.S."/>
            <person name="Fillinger S."/>
            <person name="Fournier E."/>
            <person name="Gout L."/>
            <person name="Hahn M."/>
            <person name="Kohn L."/>
            <person name="Lapalu N."/>
            <person name="Plummer K.M."/>
            <person name="Pradier J.M."/>
            <person name="Quevillon E."/>
            <person name="Sharon A."/>
            <person name="Simon A."/>
            <person name="ten Have A."/>
            <person name="Tudzynski B."/>
            <person name="Tudzynski P."/>
            <person name="Wincker P."/>
            <person name="Andrew M."/>
            <person name="Anthouard V."/>
            <person name="Beever R.E."/>
            <person name="Beffa R."/>
            <person name="Benoit I."/>
            <person name="Bouzid O."/>
            <person name="Brault B."/>
            <person name="Chen Z."/>
            <person name="Choquer M."/>
            <person name="Collemare J."/>
            <person name="Cotton P."/>
            <person name="Danchin E.G."/>
            <person name="Da Silva C."/>
            <person name="Gautier A."/>
            <person name="Giraud C."/>
            <person name="Giraud T."/>
            <person name="Gonzalez C."/>
            <person name="Grossetete S."/>
            <person name="Guldener U."/>
            <person name="Henrissat B."/>
            <person name="Howlett B.J."/>
            <person name="Kodira C."/>
            <person name="Kretschmer M."/>
            <person name="Lappartient A."/>
            <person name="Leroch M."/>
            <person name="Levis C."/>
            <person name="Mauceli E."/>
            <person name="Neuveglise C."/>
            <person name="Oeser B."/>
            <person name="Pearson M."/>
            <person name="Poulain J."/>
            <person name="Poussereau N."/>
            <person name="Quesneville H."/>
            <person name="Rascle C."/>
            <person name="Schumacher J."/>
            <person name="Segurens B."/>
            <person name="Sexton A."/>
            <person name="Silva E."/>
            <person name="Sirven C."/>
            <person name="Soanes D.M."/>
            <person name="Talbot N.J."/>
            <person name="Templeton M."/>
            <person name="Yandava C."/>
            <person name="Yarden O."/>
            <person name="Zeng Q."/>
            <person name="Rollins J.A."/>
            <person name="Lebrun M.H."/>
            <person name="Dickman M."/>
        </authorList>
    </citation>
    <scope>NUCLEOTIDE SEQUENCE [LARGE SCALE GENOMIC DNA]</scope>
    <source>
        <strain evidence="2">ATCC 18683 / 1980 / Ss-1</strain>
    </source>
</reference>
<dbReference type="RefSeq" id="XP_001588461.1">
    <property type="nucleotide sequence ID" value="XM_001588411.1"/>
</dbReference>
<evidence type="ECO:0000313" key="2">
    <source>
        <dbReference type="Proteomes" id="UP000001312"/>
    </source>
</evidence>
<gene>
    <name evidence="1" type="ORF">SS1G_10908</name>
</gene>
<keyword evidence="2" id="KW-1185">Reference proteome</keyword>